<organism evidence="2 3">
    <name type="scientific">Parvularcula dongshanensis</name>
    <dbReference type="NCBI Taxonomy" id="1173995"/>
    <lineage>
        <taxon>Bacteria</taxon>
        <taxon>Pseudomonadati</taxon>
        <taxon>Pseudomonadota</taxon>
        <taxon>Alphaproteobacteria</taxon>
        <taxon>Parvularculales</taxon>
        <taxon>Parvularculaceae</taxon>
        <taxon>Parvularcula</taxon>
    </lineage>
</organism>
<comment type="caution">
    <text evidence="2">The sequence shown here is derived from an EMBL/GenBank/DDBJ whole genome shotgun (WGS) entry which is preliminary data.</text>
</comment>
<feature type="transmembrane region" description="Helical" evidence="1">
    <location>
        <begin position="134"/>
        <end position="159"/>
    </location>
</feature>
<dbReference type="Pfam" id="PF11157">
    <property type="entry name" value="DUF2937"/>
    <property type="match status" value="1"/>
</dbReference>
<keyword evidence="1" id="KW-0812">Transmembrane</keyword>
<dbReference type="Proteomes" id="UP000563524">
    <property type="component" value="Unassembled WGS sequence"/>
</dbReference>
<keyword evidence="1" id="KW-0472">Membrane</keyword>
<dbReference type="InterPro" id="IPR022584">
    <property type="entry name" value="DUF2937"/>
</dbReference>
<dbReference type="AlphaFoldDB" id="A0A840I0H4"/>
<evidence type="ECO:0008006" key="4">
    <source>
        <dbReference type="Google" id="ProtNLM"/>
    </source>
</evidence>
<dbReference type="EMBL" id="JACHOB010000001">
    <property type="protein sequence ID" value="MBB4658566.1"/>
    <property type="molecule type" value="Genomic_DNA"/>
</dbReference>
<name>A0A840I0H4_9PROT</name>
<sequence>MIGRLLAFVVGAAGAVAASQAPGFTLQYMQNLEGRVAELRTVIDRFDAEIVRIGYDRASALEECETATRLLGVFCRGINADIARYERLSAHQARLVSAEDWVRPLVLARSPERDVTESTLDQFEPALPVTPVGFGYAGGGFVLAWLAASAVFGVLGAAFRPRRGRRGKIRLT</sequence>
<evidence type="ECO:0000256" key="1">
    <source>
        <dbReference type="SAM" id="Phobius"/>
    </source>
</evidence>
<gene>
    <name evidence="2" type="ORF">GGQ59_001066</name>
</gene>
<proteinExistence type="predicted"/>
<keyword evidence="1" id="KW-1133">Transmembrane helix</keyword>
<evidence type="ECO:0000313" key="2">
    <source>
        <dbReference type="EMBL" id="MBB4658566.1"/>
    </source>
</evidence>
<protein>
    <recommendedName>
        <fullName evidence="4">DUF2937 family protein</fullName>
    </recommendedName>
</protein>
<keyword evidence="3" id="KW-1185">Reference proteome</keyword>
<evidence type="ECO:0000313" key="3">
    <source>
        <dbReference type="Proteomes" id="UP000563524"/>
    </source>
</evidence>
<dbReference type="RefSeq" id="WP_183816503.1">
    <property type="nucleotide sequence ID" value="NZ_JACHOB010000001.1"/>
</dbReference>
<accession>A0A840I0H4</accession>
<reference evidence="2 3" key="1">
    <citation type="submission" date="2020-08" db="EMBL/GenBank/DDBJ databases">
        <title>Genomic Encyclopedia of Type Strains, Phase IV (KMG-IV): sequencing the most valuable type-strain genomes for metagenomic binning, comparative biology and taxonomic classification.</title>
        <authorList>
            <person name="Goeker M."/>
        </authorList>
    </citation>
    <scope>NUCLEOTIDE SEQUENCE [LARGE SCALE GENOMIC DNA]</scope>
    <source>
        <strain evidence="2 3">DSM 102850</strain>
    </source>
</reference>